<dbReference type="EMBL" id="CP133659">
    <property type="protein sequence ID" value="WMW65467.1"/>
    <property type="molecule type" value="Genomic_DNA"/>
</dbReference>
<proteinExistence type="predicted"/>
<gene>
    <name evidence="2" type="ORF">KPS_003600</name>
</gene>
<keyword evidence="3" id="KW-1185">Reference proteome</keyword>
<dbReference type="RefSeq" id="WP_309541465.1">
    <property type="nucleotide sequence ID" value="NZ_CP133659.1"/>
</dbReference>
<reference evidence="2" key="1">
    <citation type="submission" date="2023-09" db="EMBL/GenBank/DDBJ databases">
        <authorList>
            <consortium name="CW5 consortium"/>
            <person name="Lu C.-W."/>
        </authorList>
    </citation>
    <scope>NUCLEOTIDE SEQUENCE</scope>
    <source>
        <strain evidence="2">KPS</strain>
    </source>
</reference>
<name>A0ABY9R2P9_9BACT</name>
<sequence>MPDLPCSQRQGLARGGVQGGGPGHVTACEGHVAAQGGDNGRGDISGAYGQSGQPRVQPLVPGLGHAHHHGLPQPEGVARLGATLTVQQTARGVGVALLEQLHQLAYLGIRRWNVERRQQFRHPEHRRGQKGPGLVQRHQLPRRAPIQRVRFPRGAQGVGPQRKQVGRAACRAFRRVHGPKGHLGNADKVQLPHPALEQGGGEVAGQIAPAWTGKGGRGHGGSGGFN</sequence>
<accession>A0ABY9R2P9</accession>
<evidence type="ECO:0000256" key="1">
    <source>
        <dbReference type="SAM" id="MobiDB-lite"/>
    </source>
</evidence>
<feature type="region of interest" description="Disordered" evidence="1">
    <location>
        <begin position="1"/>
        <end position="20"/>
    </location>
</feature>
<organism evidence="2 3">
    <name type="scientific">Nitratidesulfovibrio liaohensis</name>
    <dbReference type="NCBI Taxonomy" id="2604158"/>
    <lineage>
        <taxon>Bacteria</taxon>
        <taxon>Pseudomonadati</taxon>
        <taxon>Thermodesulfobacteriota</taxon>
        <taxon>Desulfovibrionia</taxon>
        <taxon>Desulfovibrionales</taxon>
        <taxon>Desulfovibrionaceae</taxon>
        <taxon>Nitratidesulfovibrio</taxon>
    </lineage>
</organism>
<evidence type="ECO:0000313" key="3">
    <source>
        <dbReference type="Proteomes" id="UP001180616"/>
    </source>
</evidence>
<evidence type="ECO:0000313" key="2">
    <source>
        <dbReference type="EMBL" id="WMW65467.1"/>
    </source>
</evidence>
<dbReference type="Proteomes" id="UP001180616">
    <property type="component" value="Chromosome"/>
</dbReference>
<feature type="region of interest" description="Disordered" evidence="1">
    <location>
        <begin position="120"/>
        <end position="143"/>
    </location>
</feature>
<feature type="region of interest" description="Disordered" evidence="1">
    <location>
        <begin position="32"/>
        <end position="53"/>
    </location>
</feature>
<protein>
    <submittedName>
        <fullName evidence="2">Uncharacterized protein</fullName>
    </submittedName>
</protein>